<feature type="domain" description="VWFA" evidence="3">
    <location>
        <begin position="403"/>
        <end position="581"/>
    </location>
</feature>
<proteinExistence type="predicted"/>
<dbReference type="PANTHER" id="PTHR45737:SF6">
    <property type="entry name" value="VON WILLEBRAND FACTOR A DOMAIN-CONTAINING PROTEIN 5A"/>
    <property type="match status" value="1"/>
</dbReference>
<feature type="compositionally biased region" description="Polar residues" evidence="1">
    <location>
        <begin position="290"/>
        <end position="302"/>
    </location>
</feature>
<evidence type="ECO:0000313" key="6">
    <source>
        <dbReference type="Proteomes" id="UP000029843"/>
    </source>
</evidence>
<evidence type="ECO:0000256" key="1">
    <source>
        <dbReference type="SAM" id="MobiDB-lite"/>
    </source>
</evidence>
<dbReference type="Pfam" id="PF13768">
    <property type="entry name" value="VWA_3"/>
    <property type="match status" value="1"/>
</dbReference>
<dbReference type="InterPro" id="IPR013694">
    <property type="entry name" value="VIT"/>
</dbReference>
<name>A0A099KMA5_COLPS</name>
<dbReference type="PANTHER" id="PTHR45737">
    <property type="entry name" value="VON WILLEBRAND FACTOR A DOMAIN-CONTAINING PROTEIN 5A"/>
    <property type="match status" value="1"/>
</dbReference>
<reference evidence="5 6" key="1">
    <citation type="submission" date="2014-08" db="EMBL/GenBank/DDBJ databases">
        <title>Genomic and Phenotypic Diversity of Colwellia psychrerythraea strains from Disparate Marine Basins.</title>
        <authorList>
            <person name="Techtmann S.M."/>
            <person name="Stelling S.C."/>
            <person name="Utturkar S.M."/>
            <person name="Alshibli N."/>
            <person name="Harris A."/>
            <person name="Brown S.D."/>
            <person name="Hazen T.C."/>
        </authorList>
    </citation>
    <scope>NUCLEOTIDE SEQUENCE [LARGE SCALE GENOMIC DNA]</scope>
    <source>
        <strain evidence="5 6">ND2E</strain>
    </source>
</reference>
<dbReference type="SMART" id="SM00327">
    <property type="entry name" value="VWA"/>
    <property type="match status" value="1"/>
</dbReference>
<dbReference type="AlphaFoldDB" id="A0A099KMA5"/>
<dbReference type="Proteomes" id="UP000029843">
    <property type="component" value="Unassembled WGS sequence"/>
</dbReference>
<feature type="transmembrane region" description="Helical" evidence="2">
    <location>
        <begin position="747"/>
        <end position="765"/>
    </location>
</feature>
<dbReference type="InterPro" id="IPR036465">
    <property type="entry name" value="vWFA_dom_sf"/>
</dbReference>
<dbReference type="InterPro" id="IPR002035">
    <property type="entry name" value="VWF_A"/>
</dbReference>
<dbReference type="NCBIfam" id="TIGR03788">
    <property type="entry name" value="marine_srt_targ"/>
    <property type="match status" value="1"/>
</dbReference>
<dbReference type="PROSITE" id="PS51468">
    <property type="entry name" value="VIT"/>
    <property type="match status" value="1"/>
</dbReference>
<keyword evidence="2" id="KW-0812">Transmembrane</keyword>
<evidence type="ECO:0000256" key="2">
    <source>
        <dbReference type="SAM" id="Phobius"/>
    </source>
</evidence>
<dbReference type="Gene3D" id="3.40.50.410">
    <property type="entry name" value="von Willebrand factor, type A domain"/>
    <property type="match status" value="1"/>
</dbReference>
<dbReference type="PROSITE" id="PS50234">
    <property type="entry name" value="VWFA"/>
    <property type="match status" value="1"/>
</dbReference>
<organism evidence="5 6">
    <name type="scientific">Colwellia psychrerythraea</name>
    <name type="common">Vibrio psychroerythus</name>
    <dbReference type="NCBI Taxonomy" id="28229"/>
    <lineage>
        <taxon>Bacteria</taxon>
        <taxon>Pseudomonadati</taxon>
        <taxon>Pseudomonadota</taxon>
        <taxon>Gammaproteobacteria</taxon>
        <taxon>Alteromonadales</taxon>
        <taxon>Colwelliaceae</taxon>
        <taxon>Colwellia</taxon>
    </lineage>
</organism>
<dbReference type="SMART" id="SM00609">
    <property type="entry name" value="VIT"/>
    <property type="match status" value="1"/>
</dbReference>
<feature type="region of interest" description="Disordered" evidence="1">
    <location>
        <begin position="277"/>
        <end position="302"/>
    </location>
</feature>
<comment type="caution">
    <text evidence="5">The sequence shown here is derived from an EMBL/GenBank/DDBJ whole genome shotgun (WGS) entry which is preliminary data.</text>
</comment>
<accession>A0A099KMA5</accession>
<keyword evidence="2" id="KW-0472">Membrane</keyword>
<evidence type="ECO:0000259" key="3">
    <source>
        <dbReference type="PROSITE" id="PS50234"/>
    </source>
</evidence>
<dbReference type="Pfam" id="PF08487">
    <property type="entry name" value="VIT"/>
    <property type="match status" value="1"/>
</dbReference>
<evidence type="ECO:0000313" key="5">
    <source>
        <dbReference type="EMBL" id="KGJ90768.1"/>
    </source>
</evidence>
<dbReference type="EMBL" id="JQED01000031">
    <property type="protein sequence ID" value="KGJ90768.1"/>
    <property type="molecule type" value="Genomic_DNA"/>
</dbReference>
<dbReference type="PATRIC" id="fig|28229.4.peg.2507"/>
<feature type="transmembrane region" description="Helical" evidence="2">
    <location>
        <begin position="30"/>
        <end position="51"/>
    </location>
</feature>
<evidence type="ECO:0000259" key="4">
    <source>
        <dbReference type="PROSITE" id="PS51468"/>
    </source>
</evidence>
<feature type="region of interest" description="Disordered" evidence="1">
    <location>
        <begin position="238"/>
        <end position="264"/>
    </location>
</feature>
<dbReference type="SUPFAM" id="SSF53300">
    <property type="entry name" value="vWA-like"/>
    <property type="match status" value="1"/>
</dbReference>
<feature type="domain" description="VIT" evidence="4">
    <location>
        <begin position="84"/>
        <end position="212"/>
    </location>
</feature>
<protein>
    <submittedName>
        <fullName evidence="5">Sortase target protein</fullName>
    </submittedName>
</protein>
<keyword evidence="2" id="KW-1133">Transmembrane helix</keyword>
<dbReference type="RefSeq" id="WP_033094209.1">
    <property type="nucleotide sequence ID" value="NZ_JQED01000031.1"/>
</dbReference>
<sequence precursor="true">MFTSKKNLQLIDYKNSYYCQQQRKKRRYKWFKISLLLLLIISLALVFMPFAQSSQLDSPEQINRSNALIHGPQLLFENPNKNQDPNKSQSTNSAMRATFPVDIKANIEINGLVAYAEIKQTFINPYTIALAGKYQFPLLENSAVKQLMIKMGDVEILGEIMEKRAAKAIYQKAKKQGRKASLVEQQRPNLFTNNIANIPAQSTVVVTLKFIMPVSFSQGKFNLRLPLALTDRYQPRSTSYSFNESSGHSPGHSPEHSSERSPSNFTRDLTYVSANISTNLSPKELPEPFKTSTTRSPTTHIRSVARSQSSINIVLNSGIPITSIVSDSHKIQLRELNSEQNAYFITLDKTHVISDKTFDLTWQLIASNQPQISSFTQEVSGEHYTLLTFFPPETAVAQVIARDIIFIIDTSGSMQGGSMQQAKASLQLALLQLNNNDSFNIIAFDNETELLFPVTHMASADNISTAQQFIDNLRANGGTEMYRPLSNALMMKKDKAQSAKAIRQIVFITDGAVANEFELMQLLNNAQENFRLNFRLYTVGIGVAPNGYFMKKAAQFGRGSYVFIQNNREVQRKMNHFMTKISQPALTNIDLMLDNQIHQQVEIYPKKIPDLYFGEPLQIALKSQFPITSVQLTAETASTPFYQQLIIDDRQTSKGISSLWARGKIEDLVDSLIVGANKDQVKSQVIATSLNHQIISPYTSFIAVEKQPEASALLAKNNLSSVKKPQDNAVKAHESLLVAMPQTSLDWQLQFLLGIALILLNVVLIKIRNIAWLKNAWLASRAFKLVSGNEKTH</sequence>
<gene>
    <name evidence="5" type="ORF">ND2E_0011</name>
</gene>
<dbReference type="InterPro" id="IPR022440">
    <property type="entry name" value="CHP03788"/>
</dbReference>